<evidence type="ECO:0000313" key="3">
    <source>
        <dbReference type="Proteomes" id="UP000075320"/>
    </source>
</evidence>
<dbReference type="PROSITE" id="PS51186">
    <property type="entry name" value="GNAT"/>
    <property type="match status" value="1"/>
</dbReference>
<dbReference type="PANTHER" id="PTHR43415">
    <property type="entry name" value="SPERMIDINE N(1)-ACETYLTRANSFERASE"/>
    <property type="match status" value="1"/>
</dbReference>
<feature type="domain" description="N-acetyltransferase" evidence="1">
    <location>
        <begin position="5"/>
        <end position="158"/>
    </location>
</feature>
<protein>
    <recommendedName>
        <fullName evidence="1">N-acetyltransferase domain-containing protein</fullName>
    </recommendedName>
</protein>
<name>A0A150WQ30_BDEBC</name>
<organism evidence="2 3">
    <name type="scientific">Bdellovibrio bacteriovorus</name>
    <dbReference type="NCBI Taxonomy" id="959"/>
    <lineage>
        <taxon>Bacteria</taxon>
        <taxon>Pseudomonadati</taxon>
        <taxon>Bdellovibrionota</taxon>
        <taxon>Bdellovibrionia</taxon>
        <taxon>Bdellovibrionales</taxon>
        <taxon>Pseudobdellovibrionaceae</taxon>
        <taxon>Bdellovibrio</taxon>
    </lineage>
</organism>
<dbReference type="CDD" id="cd04301">
    <property type="entry name" value="NAT_SF"/>
    <property type="match status" value="1"/>
</dbReference>
<reference evidence="2 3" key="1">
    <citation type="submission" date="2016-03" db="EMBL/GenBank/DDBJ databases">
        <authorList>
            <person name="Ploux O."/>
        </authorList>
    </citation>
    <scope>NUCLEOTIDE SEQUENCE [LARGE SCALE GENOMIC DNA]</scope>
    <source>
        <strain evidence="2 3">R0</strain>
    </source>
</reference>
<evidence type="ECO:0000313" key="2">
    <source>
        <dbReference type="EMBL" id="KYG66498.1"/>
    </source>
</evidence>
<dbReference type="GO" id="GO:0016747">
    <property type="term" value="F:acyltransferase activity, transferring groups other than amino-acyl groups"/>
    <property type="evidence" value="ECO:0007669"/>
    <property type="project" value="InterPro"/>
</dbReference>
<dbReference type="Pfam" id="PF00583">
    <property type="entry name" value="Acetyltransf_1"/>
    <property type="match status" value="1"/>
</dbReference>
<dbReference type="Gene3D" id="3.40.630.30">
    <property type="match status" value="1"/>
</dbReference>
<dbReference type="RefSeq" id="WP_061834062.1">
    <property type="nucleotide sequence ID" value="NZ_LUKE01000001.1"/>
</dbReference>
<gene>
    <name evidence="2" type="ORF">AZI86_05475</name>
</gene>
<dbReference type="PANTHER" id="PTHR43415:SF3">
    <property type="entry name" value="GNAT-FAMILY ACETYLTRANSFERASE"/>
    <property type="match status" value="1"/>
</dbReference>
<dbReference type="InterPro" id="IPR000182">
    <property type="entry name" value="GNAT_dom"/>
</dbReference>
<sequence length="158" mass="18073">MIESIVVREPSEQEFLDLARFSYENFILGMAKSSGQSAEELRKQMGGPPILRSEADHWLMVTQNNKKVGFVWFQLNNDNKSAFGMDIFLEPEFRNQGIGRHVLNLCAQRLAELGIKTAKICVFEDNAIARSLYKSLGFETESFDEARRQFTLSMDLKV</sequence>
<dbReference type="AlphaFoldDB" id="A0A150WQ30"/>
<dbReference type="SUPFAM" id="SSF55729">
    <property type="entry name" value="Acyl-CoA N-acyltransferases (Nat)"/>
    <property type="match status" value="1"/>
</dbReference>
<accession>A0A150WQ30</accession>
<dbReference type="InterPro" id="IPR016181">
    <property type="entry name" value="Acyl_CoA_acyltransferase"/>
</dbReference>
<dbReference type="Proteomes" id="UP000075320">
    <property type="component" value="Unassembled WGS sequence"/>
</dbReference>
<comment type="caution">
    <text evidence="2">The sequence shown here is derived from an EMBL/GenBank/DDBJ whole genome shotgun (WGS) entry which is preliminary data.</text>
</comment>
<dbReference type="OrthoDB" id="9805924at2"/>
<dbReference type="EMBL" id="LUKE01000001">
    <property type="protein sequence ID" value="KYG66498.1"/>
    <property type="molecule type" value="Genomic_DNA"/>
</dbReference>
<proteinExistence type="predicted"/>
<evidence type="ECO:0000259" key="1">
    <source>
        <dbReference type="PROSITE" id="PS51186"/>
    </source>
</evidence>
<keyword evidence="3" id="KW-1185">Reference proteome</keyword>